<dbReference type="PANTHER" id="PTHR43701">
    <property type="entry name" value="MEMBRANE TRANSPORTER PROTEIN MJ0441-RELATED"/>
    <property type="match status" value="1"/>
</dbReference>
<feature type="transmembrane region" description="Helical" evidence="5">
    <location>
        <begin position="73"/>
        <end position="102"/>
    </location>
</feature>
<sequence length="388" mass="41068">MKRRGWFVIVLAVTVALAAMLLYVSPADAGKLEDALSKTPQGTEAGMVNPKAETGFMGIPGAPKYFPLYPILWGIWVGWIFSSVGAFGGIMAGVGHITVFGLGDYASSFKKTNPTLNKLLTDSIRTSNQYLVGLSALISSTTYYRMGRLVLPLGVCLAAGGILGAYLIPVLTAGKINLSQYVGYFGITVLVIGGFLLYETTPAGQKSKKAAKAAAAAFEREHMGKDGGSDTNHAAEGVRVKSWSPSKITFTFYGVEFSFNPIIPIVGGFVIAAISAFIGVGGGFLYVPFLTSIAGLPMYIVAGTSALAVLISMITSIFTYMFVKGIPVDLFFIGVELIGIIIGSILGPITSKKIPDIWLKRIFVVLALYVGIGYATKGFIGKSIFPGM</sequence>
<dbReference type="AlphaFoldDB" id="A0A9D6V7A7"/>
<gene>
    <name evidence="6" type="ORF">HY912_12755</name>
</gene>
<name>A0A9D6V7A7_9BACT</name>
<keyword evidence="2 5" id="KW-0812">Transmembrane</keyword>
<dbReference type="Pfam" id="PF01925">
    <property type="entry name" value="TauE"/>
    <property type="match status" value="1"/>
</dbReference>
<evidence type="ECO:0000256" key="2">
    <source>
        <dbReference type="ARBA" id="ARBA00022692"/>
    </source>
</evidence>
<dbReference type="InterPro" id="IPR002781">
    <property type="entry name" value="TM_pro_TauE-like"/>
</dbReference>
<reference evidence="6" key="1">
    <citation type="submission" date="2020-07" db="EMBL/GenBank/DDBJ databases">
        <title>Huge and variable diversity of episymbiotic CPR bacteria and DPANN archaea in groundwater ecosystems.</title>
        <authorList>
            <person name="He C.Y."/>
            <person name="Keren R."/>
            <person name="Whittaker M."/>
            <person name="Farag I.F."/>
            <person name="Doudna J."/>
            <person name="Cate J.H.D."/>
            <person name="Banfield J.F."/>
        </authorList>
    </citation>
    <scope>NUCLEOTIDE SEQUENCE</scope>
    <source>
        <strain evidence="6">NC_groundwater_1664_Pr3_B-0.1um_52_9</strain>
    </source>
</reference>
<comment type="caution">
    <text evidence="6">The sequence shown here is derived from an EMBL/GenBank/DDBJ whole genome shotgun (WGS) entry which is preliminary data.</text>
</comment>
<feature type="transmembrane region" description="Helical" evidence="5">
    <location>
        <begin position="330"/>
        <end position="350"/>
    </location>
</feature>
<comment type="similarity">
    <text evidence="5">Belongs to the 4-toluene sulfonate uptake permease (TSUP) (TC 2.A.102) family.</text>
</comment>
<evidence type="ECO:0000256" key="3">
    <source>
        <dbReference type="ARBA" id="ARBA00022989"/>
    </source>
</evidence>
<feature type="transmembrane region" description="Helical" evidence="5">
    <location>
        <begin position="362"/>
        <end position="380"/>
    </location>
</feature>
<evidence type="ECO:0000313" key="7">
    <source>
        <dbReference type="Proteomes" id="UP000807825"/>
    </source>
</evidence>
<feature type="transmembrane region" description="Helical" evidence="5">
    <location>
        <begin position="299"/>
        <end position="323"/>
    </location>
</feature>
<evidence type="ECO:0000313" key="6">
    <source>
        <dbReference type="EMBL" id="MBI5250357.1"/>
    </source>
</evidence>
<dbReference type="InterPro" id="IPR051598">
    <property type="entry name" value="TSUP/Inactive_protease-like"/>
</dbReference>
<protein>
    <recommendedName>
        <fullName evidence="5">Probable membrane transporter protein</fullName>
    </recommendedName>
</protein>
<dbReference type="GO" id="GO:0005886">
    <property type="term" value="C:plasma membrane"/>
    <property type="evidence" value="ECO:0007669"/>
    <property type="project" value="UniProtKB-SubCell"/>
</dbReference>
<keyword evidence="3 5" id="KW-1133">Transmembrane helix</keyword>
<evidence type="ECO:0000256" key="5">
    <source>
        <dbReference type="RuleBase" id="RU363041"/>
    </source>
</evidence>
<dbReference type="PANTHER" id="PTHR43701:SF2">
    <property type="entry name" value="MEMBRANE TRANSPORTER PROTEIN YJNA-RELATED"/>
    <property type="match status" value="1"/>
</dbReference>
<accession>A0A9D6V7A7</accession>
<evidence type="ECO:0000256" key="4">
    <source>
        <dbReference type="ARBA" id="ARBA00023136"/>
    </source>
</evidence>
<comment type="subcellular location">
    <subcellularLocation>
        <location evidence="5">Cell membrane</location>
        <topology evidence="5">Multi-pass membrane protein</topology>
    </subcellularLocation>
    <subcellularLocation>
        <location evidence="1">Membrane</location>
        <topology evidence="1">Multi-pass membrane protein</topology>
    </subcellularLocation>
</comment>
<dbReference type="EMBL" id="JACRDE010000338">
    <property type="protein sequence ID" value="MBI5250357.1"/>
    <property type="molecule type" value="Genomic_DNA"/>
</dbReference>
<dbReference type="Proteomes" id="UP000807825">
    <property type="component" value="Unassembled WGS sequence"/>
</dbReference>
<organism evidence="6 7">
    <name type="scientific">Desulfomonile tiedjei</name>
    <dbReference type="NCBI Taxonomy" id="2358"/>
    <lineage>
        <taxon>Bacteria</taxon>
        <taxon>Pseudomonadati</taxon>
        <taxon>Thermodesulfobacteriota</taxon>
        <taxon>Desulfomonilia</taxon>
        <taxon>Desulfomonilales</taxon>
        <taxon>Desulfomonilaceae</taxon>
        <taxon>Desulfomonile</taxon>
    </lineage>
</organism>
<feature type="transmembrane region" description="Helical" evidence="5">
    <location>
        <begin position="149"/>
        <end position="169"/>
    </location>
</feature>
<keyword evidence="4 5" id="KW-0472">Membrane</keyword>
<proteinExistence type="inferred from homology"/>
<keyword evidence="5" id="KW-1003">Cell membrane</keyword>
<feature type="transmembrane region" description="Helical" evidence="5">
    <location>
        <begin position="262"/>
        <end position="287"/>
    </location>
</feature>
<feature type="transmembrane region" description="Helical" evidence="5">
    <location>
        <begin position="181"/>
        <end position="198"/>
    </location>
</feature>
<evidence type="ECO:0000256" key="1">
    <source>
        <dbReference type="ARBA" id="ARBA00004141"/>
    </source>
</evidence>